<proteinExistence type="predicted"/>
<comment type="caution">
    <text evidence="1">The sequence shown here is derived from an EMBL/GenBank/DDBJ whole genome shotgun (WGS) entry which is preliminary data.</text>
</comment>
<dbReference type="PANTHER" id="PTHR15364:SF0">
    <property type="entry name" value="2'-DEOXYNUCLEOSIDE 5'-PHOSPHATE N-HYDROLASE 1"/>
    <property type="match status" value="1"/>
</dbReference>
<protein>
    <submittedName>
        <fullName evidence="1">Nucleoside 2-deoxyribosyltransferase</fullName>
    </submittedName>
</protein>
<dbReference type="Proteomes" id="UP001620597">
    <property type="component" value="Unassembled WGS sequence"/>
</dbReference>
<reference evidence="1 2" key="1">
    <citation type="submission" date="2024-03" db="EMBL/GenBank/DDBJ databases">
        <title>High-quality draft genome sequence of Oceanobacter sp. wDCs-4.</title>
        <authorList>
            <person name="Dong C."/>
        </authorList>
    </citation>
    <scope>NUCLEOTIDE SEQUENCE [LARGE SCALE GENOMIC DNA]</scope>
    <source>
        <strain evidence="2">wDCs-4</strain>
    </source>
</reference>
<sequence length="185" mass="19976">MTTAVIYLAGPEVFLPNAVALGAAKKALCQRYGFTGLFPLDAELEAGDTTELAWAISRGNEALIRQADRVIANLTPFRGPSADVGTVYELGFARGLGKQLMGYSNDPTPFANRTWAQFGITGEPGPVGDIRDRDGLKIEEFGLHDNLMIEGGIRQAGGLFISHNASVNDRYTDLTAFERLLQTLV</sequence>
<name>A0ABW8NIT0_9GAMM</name>
<dbReference type="SUPFAM" id="SSF52309">
    <property type="entry name" value="N-(deoxy)ribosyltransferase-like"/>
    <property type="match status" value="1"/>
</dbReference>
<keyword evidence="2" id="KW-1185">Reference proteome</keyword>
<dbReference type="PANTHER" id="PTHR15364">
    <property type="entry name" value="2'-DEOXYNUCLEOSIDE 5'-PHOSPHATE N-HYDROLASE 1"/>
    <property type="match status" value="1"/>
</dbReference>
<dbReference type="InterPro" id="IPR051239">
    <property type="entry name" value="2'-dNMP_N-hydrolase"/>
</dbReference>
<evidence type="ECO:0000313" key="2">
    <source>
        <dbReference type="Proteomes" id="UP001620597"/>
    </source>
</evidence>
<dbReference type="EMBL" id="JBBKTX010000012">
    <property type="protein sequence ID" value="MFK4752878.1"/>
    <property type="molecule type" value="Genomic_DNA"/>
</dbReference>
<dbReference type="Pfam" id="PF05014">
    <property type="entry name" value="Nuc_deoxyrib_tr"/>
    <property type="match status" value="1"/>
</dbReference>
<dbReference type="Gene3D" id="3.40.50.450">
    <property type="match status" value="1"/>
</dbReference>
<dbReference type="RefSeq" id="WP_369855575.1">
    <property type="nucleotide sequence ID" value="NZ_JBBKTX010000012.1"/>
</dbReference>
<dbReference type="InterPro" id="IPR007710">
    <property type="entry name" value="Nucleoside_deoxyribTrfase"/>
</dbReference>
<accession>A0ABW8NIT0</accession>
<evidence type="ECO:0000313" key="1">
    <source>
        <dbReference type="EMBL" id="MFK4752878.1"/>
    </source>
</evidence>
<organism evidence="1 2">
    <name type="scientific">Oceanobacter antarcticus</name>
    <dbReference type="NCBI Taxonomy" id="3133425"/>
    <lineage>
        <taxon>Bacteria</taxon>
        <taxon>Pseudomonadati</taxon>
        <taxon>Pseudomonadota</taxon>
        <taxon>Gammaproteobacteria</taxon>
        <taxon>Oceanospirillales</taxon>
        <taxon>Oceanospirillaceae</taxon>
        <taxon>Oceanobacter</taxon>
    </lineage>
</organism>
<gene>
    <name evidence="1" type="ORF">WG929_10705</name>
</gene>